<evidence type="ECO:0000313" key="3">
    <source>
        <dbReference type="EMBL" id="RAL45390.1"/>
    </source>
</evidence>
<organism evidence="3 4">
    <name type="scientific">Cuscuta australis</name>
    <dbReference type="NCBI Taxonomy" id="267555"/>
    <lineage>
        <taxon>Eukaryota</taxon>
        <taxon>Viridiplantae</taxon>
        <taxon>Streptophyta</taxon>
        <taxon>Embryophyta</taxon>
        <taxon>Tracheophyta</taxon>
        <taxon>Spermatophyta</taxon>
        <taxon>Magnoliopsida</taxon>
        <taxon>eudicotyledons</taxon>
        <taxon>Gunneridae</taxon>
        <taxon>Pentapetalae</taxon>
        <taxon>asterids</taxon>
        <taxon>lamiids</taxon>
        <taxon>Solanales</taxon>
        <taxon>Convolvulaceae</taxon>
        <taxon>Cuscuteae</taxon>
        <taxon>Cuscuta</taxon>
        <taxon>Cuscuta subgen. Grammica</taxon>
        <taxon>Cuscuta sect. Cleistogrammica</taxon>
    </lineage>
</organism>
<dbReference type="Pfam" id="PF03195">
    <property type="entry name" value="LOB"/>
    <property type="match status" value="1"/>
</dbReference>
<proteinExistence type="inferred from homology"/>
<dbReference type="InterPro" id="IPR004883">
    <property type="entry name" value="LOB"/>
</dbReference>
<gene>
    <name evidence="3" type="ORF">DM860_013786</name>
</gene>
<evidence type="ECO:0000313" key="4">
    <source>
        <dbReference type="Proteomes" id="UP000249390"/>
    </source>
</evidence>
<dbReference type="PANTHER" id="PTHR31301:SF67">
    <property type="entry name" value="LOB DOMAIN-CONTAINING PROTEIN 22"/>
    <property type="match status" value="1"/>
</dbReference>
<evidence type="ECO:0000256" key="1">
    <source>
        <dbReference type="ARBA" id="ARBA00005474"/>
    </source>
</evidence>
<keyword evidence="4" id="KW-1185">Reference proteome</keyword>
<dbReference type="PROSITE" id="PS50891">
    <property type="entry name" value="LOB"/>
    <property type="match status" value="1"/>
</dbReference>
<feature type="domain" description="LOB" evidence="2">
    <location>
        <begin position="35"/>
        <end position="136"/>
    </location>
</feature>
<comment type="similarity">
    <text evidence="1">Belongs to the LOB domain-containing protein family.</text>
</comment>
<accession>A0A328DJF8</accession>
<dbReference type="AlphaFoldDB" id="A0A328DJF8"/>
<dbReference type="PANTHER" id="PTHR31301">
    <property type="entry name" value="LOB DOMAIN-CONTAINING PROTEIN 4-RELATED"/>
    <property type="match status" value="1"/>
</dbReference>
<dbReference type="EMBL" id="NQVE01000134">
    <property type="protein sequence ID" value="RAL45390.1"/>
    <property type="molecule type" value="Genomic_DNA"/>
</dbReference>
<dbReference type="Proteomes" id="UP000249390">
    <property type="component" value="Unassembled WGS sequence"/>
</dbReference>
<comment type="caution">
    <text evidence="3">The sequence shown here is derived from an EMBL/GenBank/DDBJ whole genome shotgun (WGS) entry which is preliminary data.</text>
</comment>
<evidence type="ECO:0000259" key="2">
    <source>
        <dbReference type="PROSITE" id="PS50891"/>
    </source>
</evidence>
<reference evidence="3 4" key="1">
    <citation type="submission" date="2018-06" db="EMBL/GenBank/DDBJ databases">
        <title>The Genome of Cuscuta australis (Dodder) Provides Insight into the Evolution of Plant Parasitism.</title>
        <authorList>
            <person name="Liu H."/>
        </authorList>
    </citation>
    <scope>NUCLEOTIDE SEQUENCE [LARGE SCALE GENOMIC DNA]</scope>
    <source>
        <strain evidence="4">cv. Yunnan</strain>
        <tissue evidence="3">Vines</tissue>
    </source>
</reference>
<sequence>MNLITNKVNNNTSRHNLIVSSSRTNNNNSNGGGSQACAACKHQRRKCAPDCILAPYFPHDRQRQFQNAHKLFGVSNISKIIRPLSPFHKDEAMRTIIFESDVRAVDPVGGCYTIIRHLQHQIDQTQTELDLVHHHIAYFRSLHQVANTKNNNSHNINVNNKNNIFGPLKEEWCDQPPNMMPTSVVYPPTHQHNNHHQQEYLVFQNSEIDLIRNNDVAWGVYSREDMPISSAEVPIMPQLSNENDSGSCDIVKPILDLPCYVPVEEFTFGTDDTHDESDEAIVKDQEKEALDEQEDSLSNMLQIMI</sequence>
<name>A0A328DJF8_9ASTE</name>
<protein>
    <recommendedName>
        <fullName evidence="2">LOB domain-containing protein</fullName>
    </recommendedName>
</protein>